<sequence>MKNAHQTDHKNVYTCPMHPEITGQQGDRCPKCGMDLKAAHQENSNEYQVQLSTFPPTMEAGVPTQLTFTIKEKGQTVLLEISHEMKIHLMAVSEDLTWFRHIHPEEQADGTYVITEIFPNGGKYLLFTDFKPSGATQVVNRQEIDVQGNYRASNQKVSHPWISEVDGYTVTLENGNDFKTSRTQSLEISVEKDGEKLQENNLQPYLGASAHIVMISEKDKEFLHIHPVSDERFPIYSETYIENSGTYRMWVQFKIDGKVHTADFTVDVPEGKKTEKEEMHQGHQH</sequence>
<evidence type="ECO:0000313" key="2">
    <source>
        <dbReference type="EMBL" id="SFN41101.1"/>
    </source>
</evidence>
<proteinExistence type="predicted"/>
<dbReference type="RefSeq" id="WP_228430796.1">
    <property type="nucleotide sequence ID" value="NZ_FOVD01000003.1"/>
</dbReference>
<dbReference type="Pfam" id="PF19335">
    <property type="entry name" value="HMBD"/>
    <property type="match status" value="1"/>
</dbReference>
<accession>A0A1I4YSW3</accession>
<keyword evidence="3" id="KW-1185">Reference proteome</keyword>
<name>A0A1I4YSW3_CHROL</name>
<dbReference type="Proteomes" id="UP000198769">
    <property type="component" value="Unassembled WGS sequence"/>
</dbReference>
<evidence type="ECO:0000259" key="1">
    <source>
        <dbReference type="Pfam" id="PF19335"/>
    </source>
</evidence>
<dbReference type="EMBL" id="FOVD01000003">
    <property type="protein sequence ID" value="SFN41101.1"/>
    <property type="molecule type" value="Genomic_DNA"/>
</dbReference>
<dbReference type="InterPro" id="IPR045800">
    <property type="entry name" value="HMBD"/>
</dbReference>
<gene>
    <name evidence="2" type="ORF">SAMN05421594_2661</name>
</gene>
<organism evidence="2 3">
    <name type="scientific">Chryseobacterium oleae</name>
    <dbReference type="NCBI Taxonomy" id="491207"/>
    <lineage>
        <taxon>Bacteria</taxon>
        <taxon>Pseudomonadati</taxon>
        <taxon>Bacteroidota</taxon>
        <taxon>Flavobacteriia</taxon>
        <taxon>Flavobacteriales</taxon>
        <taxon>Weeksellaceae</taxon>
        <taxon>Chryseobacterium group</taxon>
        <taxon>Chryseobacterium</taxon>
    </lineage>
</organism>
<reference evidence="3" key="1">
    <citation type="submission" date="2016-10" db="EMBL/GenBank/DDBJ databases">
        <authorList>
            <person name="Varghese N."/>
            <person name="Submissions S."/>
        </authorList>
    </citation>
    <scope>NUCLEOTIDE SEQUENCE [LARGE SCALE GENOMIC DNA]</scope>
    <source>
        <strain evidence="3">DSM 25575</strain>
    </source>
</reference>
<feature type="domain" description="Heavy metal binding" evidence="1">
    <location>
        <begin position="12"/>
        <end position="37"/>
    </location>
</feature>
<evidence type="ECO:0000313" key="3">
    <source>
        <dbReference type="Proteomes" id="UP000198769"/>
    </source>
</evidence>
<dbReference type="AlphaFoldDB" id="A0A1I4YSW3"/>
<dbReference type="GO" id="GO:0046872">
    <property type="term" value="F:metal ion binding"/>
    <property type="evidence" value="ECO:0007669"/>
    <property type="project" value="InterPro"/>
</dbReference>
<protein>
    <recommendedName>
        <fullName evidence="1">Heavy metal binding domain-containing protein</fullName>
    </recommendedName>
</protein>